<accession>A0A9P6NW59</accession>
<gene>
    <name evidence="1" type="ORF">CROQUDRAFT_36771</name>
</gene>
<keyword evidence="2" id="KW-1185">Reference proteome</keyword>
<dbReference type="EMBL" id="MU167213">
    <property type="protein sequence ID" value="KAG0151294.1"/>
    <property type="molecule type" value="Genomic_DNA"/>
</dbReference>
<sequence>MPTSTLHHDVLAYLKCASLLRGITDSPMFQNRSFQAQVLVFWQLLVTMANLGMLGNGGQSPIISDLMIVSEGSVDNYTNRWIYAIMQLQSSCLELPTTEEWKEIKSATGLTSFLKDCVGFIDGALMPLAYAPQKNLVDYYSHKSFYAVKSIIICDHH</sequence>
<protein>
    <submittedName>
        <fullName evidence="1">Uncharacterized protein</fullName>
    </submittedName>
</protein>
<organism evidence="1 2">
    <name type="scientific">Cronartium quercuum f. sp. fusiforme G11</name>
    <dbReference type="NCBI Taxonomy" id="708437"/>
    <lineage>
        <taxon>Eukaryota</taxon>
        <taxon>Fungi</taxon>
        <taxon>Dikarya</taxon>
        <taxon>Basidiomycota</taxon>
        <taxon>Pucciniomycotina</taxon>
        <taxon>Pucciniomycetes</taxon>
        <taxon>Pucciniales</taxon>
        <taxon>Coleosporiaceae</taxon>
        <taxon>Cronartium</taxon>
    </lineage>
</organism>
<name>A0A9P6NW59_9BASI</name>
<evidence type="ECO:0000313" key="2">
    <source>
        <dbReference type="Proteomes" id="UP000886653"/>
    </source>
</evidence>
<comment type="caution">
    <text evidence="1">The sequence shown here is derived from an EMBL/GenBank/DDBJ whole genome shotgun (WGS) entry which is preliminary data.</text>
</comment>
<dbReference type="OrthoDB" id="2408877at2759"/>
<reference evidence="1" key="1">
    <citation type="submission" date="2013-11" db="EMBL/GenBank/DDBJ databases">
        <title>Genome sequence of the fusiform rust pathogen reveals effectors for host alternation and coevolution with pine.</title>
        <authorList>
            <consortium name="DOE Joint Genome Institute"/>
            <person name="Smith K."/>
            <person name="Pendleton A."/>
            <person name="Kubisiak T."/>
            <person name="Anderson C."/>
            <person name="Salamov A."/>
            <person name="Aerts A."/>
            <person name="Riley R."/>
            <person name="Clum A."/>
            <person name="Lindquist E."/>
            <person name="Ence D."/>
            <person name="Campbell M."/>
            <person name="Kronenberg Z."/>
            <person name="Feau N."/>
            <person name="Dhillon B."/>
            <person name="Hamelin R."/>
            <person name="Burleigh J."/>
            <person name="Smith J."/>
            <person name="Yandell M."/>
            <person name="Nelson C."/>
            <person name="Grigoriev I."/>
            <person name="Davis J."/>
        </authorList>
    </citation>
    <scope>NUCLEOTIDE SEQUENCE</scope>
    <source>
        <strain evidence="1">G11</strain>
    </source>
</reference>
<dbReference type="Proteomes" id="UP000886653">
    <property type="component" value="Unassembled WGS sequence"/>
</dbReference>
<proteinExistence type="predicted"/>
<dbReference type="AlphaFoldDB" id="A0A9P6NW59"/>
<evidence type="ECO:0000313" key="1">
    <source>
        <dbReference type="EMBL" id="KAG0151294.1"/>
    </source>
</evidence>